<name>A0ABT7SG67_9CELL</name>
<evidence type="ECO:0000313" key="2">
    <source>
        <dbReference type="EMBL" id="MDM7855187.1"/>
    </source>
</evidence>
<dbReference type="EC" id="2.3.1.-" evidence="2"/>
<reference evidence="2 3" key="1">
    <citation type="submission" date="2023-06" db="EMBL/GenBank/DDBJ databases">
        <title>Cellulomonas sp. MW4 Whole genome sequence.</title>
        <authorList>
            <person name="Park S."/>
        </authorList>
    </citation>
    <scope>NUCLEOTIDE SEQUENCE [LARGE SCALE GENOMIC DNA]</scope>
    <source>
        <strain evidence="2 3">MW4</strain>
    </source>
</reference>
<gene>
    <name evidence="2" type="ORF">QRT04_09605</name>
</gene>
<comment type="caution">
    <text evidence="2">The sequence shown here is derived from an EMBL/GenBank/DDBJ whole genome shotgun (WGS) entry which is preliminary data.</text>
</comment>
<dbReference type="PANTHER" id="PTHR31435:SF10">
    <property type="entry name" value="BSR4717 PROTEIN"/>
    <property type="match status" value="1"/>
</dbReference>
<dbReference type="GO" id="GO:0016746">
    <property type="term" value="F:acyltransferase activity"/>
    <property type="evidence" value="ECO:0007669"/>
    <property type="project" value="UniProtKB-KW"/>
</dbReference>
<dbReference type="Proteomes" id="UP001529338">
    <property type="component" value="Unassembled WGS sequence"/>
</dbReference>
<dbReference type="InterPro" id="IPR045057">
    <property type="entry name" value="Gcn5-rel_NAT"/>
</dbReference>
<organism evidence="2 3">
    <name type="scientific">Cellulomonas alba</name>
    <dbReference type="NCBI Taxonomy" id="3053467"/>
    <lineage>
        <taxon>Bacteria</taxon>
        <taxon>Bacillati</taxon>
        <taxon>Actinomycetota</taxon>
        <taxon>Actinomycetes</taxon>
        <taxon>Micrococcales</taxon>
        <taxon>Cellulomonadaceae</taxon>
        <taxon>Cellulomonas</taxon>
    </lineage>
</organism>
<dbReference type="PROSITE" id="PS51729">
    <property type="entry name" value="GNAT_YJDJ"/>
    <property type="match status" value="1"/>
</dbReference>
<sequence>MTEIQVHDAGDRYEARSPEGTLLGAAYYDLVGGSVAFTHTEVDPAYEGQGIAGVLVRAALDSVRASGRDVIALCPYVKAWIGRHPDYADLLHHA</sequence>
<dbReference type="Gene3D" id="3.40.630.30">
    <property type="match status" value="1"/>
</dbReference>
<keyword evidence="2" id="KW-0808">Transferase</keyword>
<evidence type="ECO:0000313" key="3">
    <source>
        <dbReference type="Proteomes" id="UP001529338"/>
    </source>
</evidence>
<accession>A0ABT7SG67</accession>
<dbReference type="CDD" id="cd04301">
    <property type="entry name" value="NAT_SF"/>
    <property type="match status" value="1"/>
</dbReference>
<keyword evidence="2" id="KW-0012">Acyltransferase</keyword>
<dbReference type="InterPro" id="IPR016181">
    <property type="entry name" value="Acyl_CoA_acyltransferase"/>
</dbReference>
<protein>
    <submittedName>
        <fullName evidence="2">GNAT family N-acetyltransferase</fullName>
        <ecNumber evidence="2">2.3.1.-</ecNumber>
    </submittedName>
</protein>
<dbReference type="InterPro" id="IPR031165">
    <property type="entry name" value="GNAT_YJDJ"/>
</dbReference>
<dbReference type="RefSeq" id="WP_289454993.1">
    <property type="nucleotide sequence ID" value="NZ_JAUCGQ010000001.1"/>
</dbReference>
<evidence type="ECO:0000259" key="1">
    <source>
        <dbReference type="PROSITE" id="PS51729"/>
    </source>
</evidence>
<proteinExistence type="predicted"/>
<feature type="domain" description="N-acetyltransferase" evidence="1">
    <location>
        <begin position="5"/>
        <end position="92"/>
    </location>
</feature>
<dbReference type="Pfam" id="PF14542">
    <property type="entry name" value="Acetyltransf_CG"/>
    <property type="match status" value="1"/>
</dbReference>
<dbReference type="PANTHER" id="PTHR31435">
    <property type="entry name" value="PROTEIN NATD1"/>
    <property type="match status" value="1"/>
</dbReference>
<keyword evidence="3" id="KW-1185">Reference proteome</keyword>
<dbReference type="EMBL" id="JAUCGQ010000001">
    <property type="protein sequence ID" value="MDM7855187.1"/>
    <property type="molecule type" value="Genomic_DNA"/>
</dbReference>
<dbReference type="SUPFAM" id="SSF55729">
    <property type="entry name" value="Acyl-CoA N-acyltransferases (Nat)"/>
    <property type="match status" value="1"/>
</dbReference>